<dbReference type="EMBL" id="JAUSTZ010000011">
    <property type="protein sequence ID" value="MDQ0227725.1"/>
    <property type="molecule type" value="Genomic_DNA"/>
</dbReference>
<keyword evidence="3" id="KW-1185">Reference proteome</keyword>
<dbReference type="Proteomes" id="UP001232245">
    <property type="component" value="Unassembled WGS sequence"/>
</dbReference>
<comment type="caution">
    <text evidence="2">The sequence shown here is derived from an EMBL/GenBank/DDBJ whole genome shotgun (WGS) entry which is preliminary data.</text>
</comment>
<proteinExistence type="predicted"/>
<feature type="transmembrane region" description="Helical" evidence="1">
    <location>
        <begin position="32"/>
        <end position="50"/>
    </location>
</feature>
<keyword evidence="1" id="KW-1133">Transmembrane helix</keyword>
<reference evidence="2 3" key="1">
    <citation type="submission" date="2023-07" db="EMBL/GenBank/DDBJ databases">
        <title>Genomic Encyclopedia of Type Strains, Phase IV (KMG-IV): sequencing the most valuable type-strain genomes for metagenomic binning, comparative biology and taxonomic classification.</title>
        <authorList>
            <person name="Goeker M."/>
        </authorList>
    </citation>
    <scope>NUCLEOTIDE SEQUENCE [LARGE SCALE GENOMIC DNA]</scope>
    <source>
        <strain evidence="2 3">DSM 17723</strain>
    </source>
</reference>
<evidence type="ECO:0000256" key="1">
    <source>
        <dbReference type="SAM" id="Phobius"/>
    </source>
</evidence>
<evidence type="ECO:0000313" key="3">
    <source>
        <dbReference type="Proteomes" id="UP001232245"/>
    </source>
</evidence>
<evidence type="ECO:0008006" key="4">
    <source>
        <dbReference type="Google" id="ProtNLM"/>
    </source>
</evidence>
<evidence type="ECO:0000313" key="2">
    <source>
        <dbReference type="EMBL" id="MDQ0227725.1"/>
    </source>
</evidence>
<gene>
    <name evidence="2" type="ORF">J2S02_004072</name>
</gene>
<keyword evidence="1" id="KW-0472">Membrane</keyword>
<name>A0ABT9Z649_9BACI</name>
<accession>A0ABT9Z649</accession>
<keyword evidence="1" id="KW-0812">Transmembrane</keyword>
<protein>
    <recommendedName>
        <fullName evidence="4">DUF3976 domain-containing protein</fullName>
    </recommendedName>
</protein>
<sequence>MTTLIILLIILISILVFRGVQNGSMQATFKKFVLGFAVTIVFINVIMFFIL</sequence>
<organism evidence="2 3">
    <name type="scientific">Metabacillus niabensis</name>
    <dbReference type="NCBI Taxonomy" id="324854"/>
    <lineage>
        <taxon>Bacteria</taxon>
        <taxon>Bacillati</taxon>
        <taxon>Bacillota</taxon>
        <taxon>Bacilli</taxon>
        <taxon>Bacillales</taxon>
        <taxon>Bacillaceae</taxon>
        <taxon>Metabacillus</taxon>
    </lineage>
</organism>